<comment type="caution">
    <text evidence="1">The sequence shown here is derived from an EMBL/GenBank/DDBJ whole genome shotgun (WGS) entry which is preliminary data.</text>
</comment>
<sequence length="319" mass="36511">MKTSCFWSLLSLDEMKFIYIPSSVSDTRVAGHSIGNLLLHHSLYEFMHPNETALAKFDLSSFLKLNTLAGSVTRCRLLSFQSIAEASSYPNCGNMQLDYLIHSNVSTTVWNILDLVVYTATHDTVLVFFHNSGVTSINHTNVEQPRTFGLSCCQGYSNFTTQDTMQLSHVLKEQDKKRATLLPLRLFQIVNQHKKPLFVWPPKPHKEMTELVRTMAQDMILKEFKSSSFTEDGEQEDISCTRHFYATTKIVFVQESCLFQRILIPYGNIFFESFQISPAIVKPPPANSLYQHYYMNPTLATNIMEEDPTHKRVLLTYGI</sequence>
<evidence type="ECO:0000313" key="1">
    <source>
        <dbReference type="EMBL" id="KAG2207883.1"/>
    </source>
</evidence>
<accession>A0A8H7RDU5</accession>
<keyword evidence="2" id="KW-1185">Reference proteome</keyword>
<protein>
    <submittedName>
        <fullName evidence="1">Uncharacterized protein</fullName>
    </submittedName>
</protein>
<proteinExistence type="predicted"/>
<organism evidence="1 2">
    <name type="scientific">Mucor saturninus</name>
    <dbReference type="NCBI Taxonomy" id="64648"/>
    <lineage>
        <taxon>Eukaryota</taxon>
        <taxon>Fungi</taxon>
        <taxon>Fungi incertae sedis</taxon>
        <taxon>Mucoromycota</taxon>
        <taxon>Mucoromycotina</taxon>
        <taxon>Mucoromycetes</taxon>
        <taxon>Mucorales</taxon>
        <taxon>Mucorineae</taxon>
        <taxon>Mucoraceae</taxon>
        <taxon>Mucor</taxon>
    </lineage>
</organism>
<evidence type="ECO:0000313" key="2">
    <source>
        <dbReference type="Proteomes" id="UP000603453"/>
    </source>
</evidence>
<name>A0A8H7RDU5_9FUNG</name>
<dbReference type="AlphaFoldDB" id="A0A8H7RDU5"/>
<dbReference type="Proteomes" id="UP000603453">
    <property type="component" value="Unassembled WGS sequence"/>
</dbReference>
<gene>
    <name evidence="1" type="ORF">INT47_010867</name>
</gene>
<dbReference type="OrthoDB" id="2162994at2759"/>
<dbReference type="EMBL" id="JAEPRD010000022">
    <property type="protein sequence ID" value="KAG2207883.1"/>
    <property type="molecule type" value="Genomic_DNA"/>
</dbReference>
<reference evidence="1" key="1">
    <citation type="submission" date="2020-12" db="EMBL/GenBank/DDBJ databases">
        <title>Metabolic potential, ecology and presence of endohyphal bacteria is reflected in genomic diversity of Mucoromycotina.</title>
        <authorList>
            <person name="Muszewska A."/>
            <person name="Okrasinska A."/>
            <person name="Steczkiewicz K."/>
            <person name="Drgas O."/>
            <person name="Orlowska M."/>
            <person name="Perlinska-Lenart U."/>
            <person name="Aleksandrzak-Piekarczyk T."/>
            <person name="Szatraj K."/>
            <person name="Zielenkiewicz U."/>
            <person name="Pilsyk S."/>
            <person name="Malc E."/>
            <person name="Mieczkowski P."/>
            <person name="Kruszewska J.S."/>
            <person name="Biernat P."/>
            <person name="Pawlowska J."/>
        </authorList>
    </citation>
    <scope>NUCLEOTIDE SEQUENCE</scope>
    <source>
        <strain evidence="1">WA0000017839</strain>
    </source>
</reference>